<keyword evidence="1" id="KW-0677">Repeat</keyword>
<dbReference type="EMBL" id="CT868152">
    <property type="protein sequence ID" value="CAK73487.1"/>
    <property type="molecule type" value="Genomic_DNA"/>
</dbReference>
<dbReference type="InParanoid" id="A0CRS0"/>
<reference evidence="4 5" key="1">
    <citation type="journal article" date="2006" name="Nature">
        <title>Global trends of whole-genome duplications revealed by the ciliate Paramecium tetraurelia.</title>
        <authorList>
            <consortium name="Genoscope"/>
            <person name="Aury J.-M."/>
            <person name="Jaillon O."/>
            <person name="Duret L."/>
            <person name="Noel B."/>
            <person name="Jubin C."/>
            <person name="Porcel B.M."/>
            <person name="Segurens B."/>
            <person name="Daubin V."/>
            <person name="Anthouard V."/>
            <person name="Aiach N."/>
            <person name="Arnaiz O."/>
            <person name="Billaut A."/>
            <person name="Beisson J."/>
            <person name="Blanc I."/>
            <person name="Bouhouche K."/>
            <person name="Camara F."/>
            <person name="Duharcourt S."/>
            <person name="Guigo R."/>
            <person name="Gogendeau D."/>
            <person name="Katinka M."/>
            <person name="Keller A.-M."/>
            <person name="Kissmehl R."/>
            <person name="Klotz C."/>
            <person name="Koll F."/>
            <person name="Le Moue A."/>
            <person name="Lepere C."/>
            <person name="Malinsky S."/>
            <person name="Nowacki M."/>
            <person name="Nowak J.K."/>
            <person name="Plattner H."/>
            <person name="Poulain J."/>
            <person name="Ruiz F."/>
            <person name="Serrano V."/>
            <person name="Zagulski M."/>
            <person name="Dessen P."/>
            <person name="Betermier M."/>
            <person name="Weissenbach J."/>
            <person name="Scarpelli C."/>
            <person name="Schachter V."/>
            <person name="Sperling L."/>
            <person name="Meyer E."/>
            <person name="Cohen J."/>
            <person name="Wincker P."/>
        </authorList>
    </citation>
    <scope>NUCLEOTIDE SEQUENCE [LARGE SCALE GENOMIC DNA]</scope>
    <source>
        <strain evidence="4 5">Stock d4-2</strain>
    </source>
</reference>
<name>A0CRS0_PARTE</name>
<evidence type="ECO:0000313" key="4">
    <source>
        <dbReference type="EMBL" id="CAK73487.1"/>
    </source>
</evidence>
<evidence type="ECO:0000256" key="1">
    <source>
        <dbReference type="ARBA" id="ARBA00022737"/>
    </source>
</evidence>
<dbReference type="GeneID" id="5026669"/>
<accession>A0CRS0</accession>
<keyword evidence="2 3" id="KW-0802">TPR repeat</keyword>
<gene>
    <name evidence="4" type="ORF">GSPATT00009802001</name>
</gene>
<dbReference type="KEGG" id="ptm:GSPATT00009802001"/>
<evidence type="ECO:0008006" key="6">
    <source>
        <dbReference type="Google" id="ProtNLM"/>
    </source>
</evidence>
<evidence type="ECO:0000313" key="5">
    <source>
        <dbReference type="Proteomes" id="UP000000600"/>
    </source>
</evidence>
<dbReference type="eggNOG" id="KOG4626">
    <property type="taxonomic scope" value="Eukaryota"/>
</dbReference>
<dbReference type="HOGENOM" id="CLU_462707_0_0_1"/>
<protein>
    <recommendedName>
        <fullName evidence="6">Tetratricopeptide repeat protein</fullName>
    </recommendedName>
</protein>
<dbReference type="InterPro" id="IPR011990">
    <property type="entry name" value="TPR-like_helical_dom_sf"/>
</dbReference>
<dbReference type="InterPro" id="IPR051685">
    <property type="entry name" value="Ycf3/AcsC/BcsC/TPR_MFPF"/>
</dbReference>
<dbReference type="Pfam" id="PF13181">
    <property type="entry name" value="TPR_8"/>
    <property type="match status" value="4"/>
</dbReference>
<evidence type="ECO:0000256" key="3">
    <source>
        <dbReference type="PROSITE-ProRule" id="PRU00339"/>
    </source>
</evidence>
<organism evidence="4 5">
    <name type="scientific">Paramecium tetraurelia</name>
    <dbReference type="NCBI Taxonomy" id="5888"/>
    <lineage>
        <taxon>Eukaryota</taxon>
        <taxon>Sar</taxon>
        <taxon>Alveolata</taxon>
        <taxon>Ciliophora</taxon>
        <taxon>Intramacronucleata</taxon>
        <taxon>Oligohymenophorea</taxon>
        <taxon>Peniculida</taxon>
        <taxon>Parameciidae</taxon>
        <taxon>Paramecium</taxon>
    </lineage>
</organism>
<dbReference type="PANTHER" id="PTHR44943:SF4">
    <property type="entry name" value="TPR REPEAT-CONTAINING PROTEIN MJ0798"/>
    <property type="match status" value="1"/>
</dbReference>
<feature type="repeat" description="TPR" evidence="3">
    <location>
        <begin position="395"/>
        <end position="428"/>
    </location>
</feature>
<feature type="repeat" description="TPR" evidence="3">
    <location>
        <begin position="500"/>
        <end position="533"/>
    </location>
</feature>
<dbReference type="Proteomes" id="UP000000600">
    <property type="component" value="Unassembled WGS sequence"/>
</dbReference>
<dbReference type="SMART" id="SM00028">
    <property type="entry name" value="TPR"/>
    <property type="match status" value="7"/>
</dbReference>
<dbReference type="OrthoDB" id="19588at2759"/>
<dbReference type="STRING" id="5888.A0CRS0"/>
<dbReference type="Pfam" id="PF00515">
    <property type="entry name" value="TPR_1"/>
    <property type="match status" value="1"/>
</dbReference>
<dbReference type="Gene3D" id="1.25.40.10">
    <property type="entry name" value="Tetratricopeptide repeat domain"/>
    <property type="match status" value="4"/>
</dbReference>
<evidence type="ECO:0000256" key="2">
    <source>
        <dbReference type="ARBA" id="ARBA00022803"/>
    </source>
</evidence>
<dbReference type="PANTHER" id="PTHR44943">
    <property type="entry name" value="CELLULOSE SYNTHASE OPERON PROTEIN C"/>
    <property type="match status" value="1"/>
</dbReference>
<dbReference type="PROSITE" id="PS50005">
    <property type="entry name" value="TPR"/>
    <property type="match status" value="2"/>
</dbReference>
<dbReference type="InterPro" id="IPR019734">
    <property type="entry name" value="TPR_rpt"/>
</dbReference>
<dbReference type="RefSeq" id="XP_001440884.1">
    <property type="nucleotide sequence ID" value="XM_001440847.1"/>
</dbReference>
<proteinExistence type="predicted"/>
<sequence length="590" mass="69990">MYCQKERVEELYKVLILSKDLDKVFFPILIYVLKKEKIQDCLEFLSQDQNQILLQIERQKVDNLLLLNKEQTFNSEISIKRITDVLKQIRDHEFNQQNYSTDNYEEIKKDLIIKISFDKKIIEFLRFLVHLTALDMRFIQSGSNSLHLLIEMKIDCKECSLENISIRNTQQQQENLLKCHLNGSTLLSNQSKQFQASICDNFYDFIAFNNNSRLIVSQNPKRIMACFGIVKNKSKIQIAIKTMQSQQKYNKELKVAINKVQRKLAKDSQAKKNQIRLNVYCNTKIRFNIYHFDQYAPIKSVVSKNPKNAYFYIKKGMIPFFDDFLAIPLEKMNRLNEALEYYDLAIEINPEISEFYYRKGIIDGDLLGLTLNKMKRFEEALECYDSAIYKNPQESCYYNCRANTLNEMKKFDQALKYYNLAIQKDPNNPILINNKDLLGNTLDILKRFEEALKYYNLAISKNPEISDSYNRKAITLNKMHLFEESLENSNLAIYKNKEISRYYYIKANTLSKMKRFEEALENYDLAIQKDPEVSDFYGWQRQNQIQMITQRFHYFSIYLKTNLDQSKFEDALVNFDLAIQLNPEDSRHYI</sequence>
<keyword evidence="5" id="KW-1185">Reference proteome</keyword>
<dbReference type="SUPFAM" id="SSF48439">
    <property type="entry name" value="Protein prenylyltransferase"/>
    <property type="match status" value="1"/>
</dbReference>
<dbReference type="AlphaFoldDB" id="A0CRS0"/>